<name>A0A9D7S9K1_9BACT</name>
<evidence type="ECO:0000256" key="1">
    <source>
        <dbReference type="SAM" id="Coils"/>
    </source>
</evidence>
<keyword evidence="1" id="KW-0175">Coiled coil</keyword>
<dbReference type="Proteomes" id="UP000808349">
    <property type="component" value="Unassembled WGS sequence"/>
</dbReference>
<dbReference type="AlphaFoldDB" id="A0A9D7S9K1"/>
<feature type="coiled-coil region" evidence="1">
    <location>
        <begin position="127"/>
        <end position="157"/>
    </location>
</feature>
<comment type="caution">
    <text evidence="2">The sequence shown here is derived from an EMBL/GenBank/DDBJ whole genome shotgun (WGS) entry which is preliminary data.</text>
</comment>
<proteinExistence type="predicted"/>
<accession>A0A9D7S9K1</accession>
<evidence type="ECO:0000313" key="3">
    <source>
        <dbReference type="Proteomes" id="UP000808349"/>
    </source>
</evidence>
<evidence type="ECO:0000313" key="2">
    <source>
        <dbReference type="EMBL" id="MBK9718278.1"/>
    </source>
</evidence>
<organism evidence="2 3">
    <name type="scientific">Candidatus Defluviibacterium haderslevense</name>
    <dbReference type="NCBI Taxonomy" id="2981993"/>
    <lineage>
        <taxon>Bacteria</taxon>
        <taxon>Pseudomonadati</taxon>
        <taxon>Bacteroidota</taxon>
        <taxon>Saprospiria</taxon>
        <taxon>Saprospirales</taxon>
        <taxon>Saprospiraceae</taxon>
        <taxon>Candidatus Defluviibacterium</taxon>
    </lineage>
</organism>
<protein>
    <submittedName>
        <fullName evidence="2">Uncharacterized protein</fullName>
    </submittedName>
</protein>
<gene>
    <name evidence="2" type="ORF">IPO85_12360</name>
</gene>
<dbReference type="EMBL" id="JADKFW010000009">
    <property type="protein sequence ID" value="MBK9718278.1"/>
    <property type="molecule type" value="Genomic_DNA"/>
</dbReference>
<sequence length="157" mass="17987">MWGNNTLNNPEALHSWFNDFNDMGYMAIYRGNEKKPNERIASFVFDSPEDGWNKLSRTVIDQTASGGLLTIYVARHEKDTSGYTNRYSSPIQYGGAVAGINGPSQPSITQDQVERMVEIKATKMLDEYKLKSRIESLEQENEDLRKGREKLKEYKLL</sequence>
<reference evidence="2 3" key="1">
    <citation type="submission" date="2020-10" db="EMBL/GenBank/DDBJ databases">
        <title>Connecting structure to function with the recovery of over 1000 high-quality activated sludge metagenome-assembled genomes encoding full-length rRNA genes using long-read sequencing.</title>
        <authorList>
            <person name="Singleton C.M."/>
            <person name="Petriglieri F."/>
            <person name="Kristensen J.M."/>
            <person name="Kirkegaard R.H."/>
            <person name="Michaelsen T.Y."/>
            <person name="Andersen M.H."/>
            <person name="Karst S.M."/>
            <person name="Dueholm M.S."/>
            <person name="Nielsen P.H."/>
            <person name="Albertsen M."/>
        </authorList>
    </citation>
    <scope>NUCLEOTIDE SEQUENCE [LARGE SCALE GENOMIC DNA]</scope>
    <source>
        <strain evidence="2">Ribe_18-Q3-R11-54_BAT3C.373</strain>
    </source>
</reference>